<evidence type="ECO:0000313" key="2">
    <source>
        <dbReference type="Proteomes" id="UP001165090"/>
    </source>
</evidence>
<reference evidence="1 2" key="1">
    <citation type="journal article" date="2023" name="IScience">
        <title>Expanded male sex-determining region conserved during the evolution of homothallism in the green alga Volvox.</title>
        <authorList>
            <person name="Yamamoto K."/>
            <person name="Matsuzaki R."/>
            <person name="Mahakham W."/>
            <person name="Heman W."/>
            <person name="Sekimoto H."/>
            <person name="Kawachi M."/>
            <person name="Minakuchi Y."/>
            <person name="Toyoda A."/>
            <person name="Nozaki H."/>
        </authorList>
    </citation>
    <scope>NUCLEOTIDE SEQUENCE [LARGE SCALE GENOMIC DNA]</scope>
    <source>
        <strain evidence="1 2">NIES-4468</strain>
    </source>
</reference>
<dbReference type="EMBL" id="BSDZ01000003">
    <property type="protein sequence ID" value="GLI58765.1"/>
    <property type="molecule type" value="Genomic_DNA"/>
</dbReference>
<organism evidence="1 2">
    <name type="scientific">Volvox africanus</name>
    <dbReference type="NCBI Taxonomy" id="51714"/>
    <lineage>
        <taxon>Eukaryota</taxon>
        <taxon>Viridiplantae</taxon>
        <taxon>Chlorophyta</taxon>
        <taxon>core chlorophytes</taxon>
        <taxon>Chlorophyceae</taxon>
        <taxon>CS clade</taxon>
        <taxon>Chlamydomonadales</taxon>
        <taxon>Volvocaceae</taxon>
        <taxon>Volvox</taxon>
    </lineage>
</organism>
<dbReference type="Proteomes" id="UP001165090">
    <property type="component" value="Unassembled WGS sequence"/>
</dbReference>
<accession>A0ABQ5RMH5</accession>
<evidence type="ECO:0000313" key="1">
    <source>
        <dbReference type="EMBL" id="GLI58765.1"/>
    </source>
</evidence>
<keyword evidence="2" id="KW-1185">Reference proteome</keyword>
<proteinExistence type="predicted"/>
<gene>
    <name evidence="1" type="ORF">VaNZ11_000340</name>
</gene>
<protein>
    <submittedName>
        <fullName evidence="1">Uncharacterized protein</fullName>
    </submittedName>
</protein>
<comment type="caution">
    <text evidence="1">The sequence shown here is derived from an EMBL/GenBank/DDBJ whole genome shotgun (WGS) entry which is preliminary data.</text>
</comment>
<name>A0ABQ5RMH5_9CHLO</name>
<sequence length="114" mass="13161">MLHGLIGQGYWSAEDYFVHINWKELRAVCHALGSFLPYVCQCVLPIKDDNTCTQAVLGHLSSRSPRMHEELQCLWNFLQQFYRLSVWLVRIMKQTQPRIGLIGMVIICVHSSSV</sequence>